<reference evidence="4 5" key="1">
    <citation type="submission" date="2018-08" db="EMBL/GenBank/DDBJ databases">
        <title>A genome reference for cultivated species of the human gut microbiota.</title>
        <authorList>
            <person name="Zou Y."/>
            <person name="Xue W."/>
            <person name="Luo G."/>
        </authorList>
    </citation>
    <scope>NUCLEOTIDE SEQUENCE [LARGE SCALE GENOMIC DNA]</scope>
    <source>
        <strain evidence="4 5">AF16-14</strain>
    </source>
</reference>
<name>A0A412TNG7_9BACT</name>
<dbReference type="PANTHER" id="PTHR30273">
    <property type="entry name" value="PERIPLASMIC SIGNAL SENSOR AND SIGMA FACTOR ACTIVATOR FECR-RELATED"/>
    <property type="match status" value="1"/>
</dbReference>
<dbReference type="RefSeq" id="WP_087383892.1">
    <property type="nucleotide sequence ID" value="NZ_NFIM01000034.1"/>
</dbReference>
<comment type="caution">
    <text evidence="4">The sequence shown here is derived from an EMBL/GenBank/DDBJ whole genome shotgun (WGS) entry which is preliminary data.</text>
</comment>
<dbReference type="EMBL" id="QRYC01000018">
    <property type="protein sequence ID" value="RGU55362.1"/>
    <property type="molecule type" value="Genomic_DNA"/>
</dbReference>
<dbReference type="Pfam" id="PF16344">
    <property type="entry name" value="FecR_C"/>
    <property type="match status" value="1"/>
</dbReference>
<gene>
    <name evidence="4" type="ORF">DWW57_12480</name>
</gene>
<keyword evidence="1" id="KW-0472">Membrane</keyword>
<dbReference type="Gene3D" id="2.60.120.1440">
    <property type="match status" value="1"/>
</dbReference>
<dbReference type="GO" id="GO:0016989">
    <property type="term" value="F:sigma factor antagonist activity"/>
    <property type="evidence" value="ECO:0007669"/>
    <property type="project" value="TreeGrafter"/>
</dbReference>
<accession>A0A412TNG7</accession>
<feature type="domain" description="Protein FecR C-terminal" evidence="3">
    <location>
        <begin position="318"/>
        <end position="387"/>
    </location>
</feature>
<proteinExistence type="predicted"/>
<dbReference type="InterPro" id="IPR032508">
    <property type="entry name" value="FecR_C"/>
</dbReference>
<keyword evidence="1" id="KW-0812">Transmembrane</keyword>
<evidence type="ECO:0000259" key="2">
    <source>
        <dbReference type="Pfam" id="PF04773"/>
    </source>
</evidence>
<dbReference type="Proteomes" id="UP000284243">
    <property type="component" value="Unassembled WGS sequence"/>
</dbReference>
<dbReference type="FunFam" id="2.60.120.1440:FF:000001">
    <property type="entry name" value="Putative anti-sigma factor"/>
    <property type="match status" value="1"/>
</dbReference>
<protein>
    <submittedName>
        <fullName evidence="4">DUF4974 domain-containing protein</fullName>
    </submittedName>
</protein>
<dbReference type="Gene3D" id="3.55.50.30">
    <property type="match status" value="1"/>
</dbReference>
<feature type="transmembrane region" description="Helical" evidence="1">
    <location>
        <begin position="78"/>
        <end position="101"/>
    </location>
</feature>
<evidence type="ECO:0000259" key="3">
    <source>
        <dbReference type="Pfam" id="PF16344"/>
    </source>
</evidence>
<sequence>MHTDFSDDQIEYAGRLLNHREQLDDREVQEWLEHPENRAVLDQLARTRQELDKRDFSALKANEWKVLKNQLHLSKTRVLRLWMSVAATVVLGVGIGVWFGLQQEKNLPLAGNSLSETEILPGKRVAFLTLADGQKVELGKGNIRLDDGKVVTILNDSVDGLYYTTLETHDEPLKEEYNSLKIPVGGFYKLVLSDGTKVWLNADSELKYPVRFVGGKREVYLKGEGYFQVSKDSCRQFIVHLQNSEITVLGTAFNVSAYEDEAHVYTTLEEGRVAFYSRQNKQRILLKPGMQSDMEVATGKTVVSEVDPSLYSAWIEGRFVFQSLDLESILRQLQRWYDFEVFFQQQEVKNYRFRGVLSRDMDIRQALDIIEETTDLKFDIKGKTILVRK</sequence>
<organism evidence="4 5">
    <name type="scientific">Odoribacter splanchnicus</name>
    <dbReference type="NCBI Taxonomy" id="28118"/>
    <lineage>
        <taxon>Bacteria</taxon>
        <taxon>Pseudomonadati</taxon>
        <taxon>Bacteroidota</taxon>
        <taxon>Bacteroidia</taxon>
        <taxon>Bacteroidales</taxon>
        <taxon>Odoribacteraceae</taxon>
        <taxon>Odoribacter</taxon>
    </lineage>
</organism>
<dbReference type="InterPro" id="IPR006860">
    <property type="entry name" value="FecR"/>
</dbReference>
<feature type="domain" description="FecR protein" evidence="2">
    <location>
        <begin position="183"/>
        <end position="273"/>
    </location>
</feature>
<evidence type="ECO:0000313" key="5">
    <source>
        <dbReference type="Proteomes" id="UP000284243"/>
    </source>
</evidence>
<dbReference type="PANTHER" id="PTHR30273:SF2">
    <property type="entry name" value="PROTEIN FECR"/>
    <property type="match status" value="1"/>
</dbReference>
<evidence type="ECO:0000256" key="1">
    <source>
        <dbReference type="SAM" id="Phobius"/>
    </source>
</evidence>
<evidence type="ECO:0000313" key="4">
    <source>
        <dbReference type="EMBL" id="RGU55362.1"/>
    </source>
</evidence>
<dbReference type="Pfam" id="PF04773">
    <property type="entry name" value="FecR"/>
    <property type="match status" value="1"/>
</dbReference>
<dbReference type="AlphaFoldDB" id="A0A412TNG7"/>
<keyword evidence="1" id="KW-1133">Transmembrane helix</keyword>
<dbReference type="InterPro" id="IPR012373">
    <property type="entry name" value="Ferrdict_sens_TM"/>
</dbReference>